<evidence type="ECO:0000256" key="1">
    <source>
        <dbReference type="SAM" id="MobiDB-lite"/>
    </source>
</evidence>
<reference evidence="2 3" key="1">
    <citation type="journal article" date="2017" name="Front. Genet.">
        <title>Draft sequencing of the heterozygous diploid genome of Satsuma (Citrus unshiu Marc.) using a hybrid assembly approach.</title>
        <authorList>
            <person name="Shimizu T."/>
            <person name="Tanizawa Y."/>
            <person name="Mochizuki T."/>
            <person name="Nagasaki H."/>
            <person name="Yoshioka T."/>
            <person name="Toyoda A."/>
            <person name="Fujiyama A."/>
            <person name="Kaminuma E."/>
            <person name="Nakamura Y."/>
        </authorList>
    </citation>
    <scope>NUCLEOTIDE SEQUENCE [LARGE SCALE GENOMIC DNA]</scope>
    <source>
        <strain evidence="3">cv. Miyagawa wase</strain>
    </source>
</reference>
<organism evidence="2 3">
    <name type="scientific">Citrus unshiu</name>
    <name type="common">Satsuma mandarin</name>
    <name type="synonym">Citrus nobilis var. unshiu</name>
    <dbReference type="NCBI Taxonomy" id="55188"/>
    <lineage>
        <taxon>Eukaryota</taxon>
        <taxon>Viridiplantae</taxon>
        <taxon>Streptophyta</taxon>
        <taxon>Embryophyta</taxon>
        <taxon>Tracheophyta</taxon>
        <taxon>Spermatophyta</taxon>
        <taxon>Magnoliopsida</taxon>
        <taxon>eudicotyledons</taxon>
        <taxon>Gunneridae</taxon>
        <taxon>Pentapetalae</taxon>
        <taxon>rosids</taxon>
        <taxon>malvids</taxon>
        <taxon>Sapindales</taxon>
        <taxon>Rutaceae</taxon>
        <taxon>Aurantioideae</taxon>
        <taxon>Citrus</taxon>
    </lineage>
</organism>
<gene>
    <name evidence="2" type="ORF">CUMW_146740</name>
</gene>
<evidence type="ECO:0000313" key="2">
    <source>
        <dbReference type="EMBL" id="GAY53089.1"/>
    </source>
</evidence>
<accession>A0A2H5PL50</accession>
<evidence type="ECO:0000313" key="3">
    <source>
        <dbReference type="Proteomes" id="UP000236630"/>
    </source>
</evidence>
<keyword evidence="3" id="KW-1185">Reference proteome</keyword>
<comment type="caution">
    <text evidence="2">The sequence shown here is derived from an EMBL/GenBank/DDBJ whole genome shotgun (WGS) entry which is preliminary data.</text>
</comment>
<sequence>MVIIQTPKHSRGPLIPSPQPESSQQRPHEAAVSSANATMIGAIRWIFDPPPEFYCSQQPFKIQPTPLREAAECRDSPANLRGAANLDRHNPAIPSAIHGSIGAPHGLKSLQLNNDGCWSGRLEYYELSE</sequence>
<dbReference type="Proteomes" id="UP000236630">
    <property type="component" value="Unassembled WGS sequence"/>
</dbReference>
<dbReference type="AlphaFoldDB" id="A0A2H5PL50"/>
<proteinExistence type="predicted"/>
<feature type="region of interest" description="Disordered" evidence="1">
    <location>
        <begin position="1"/>
        <end position="34"/>
    </location>
</feature>
<protein>
    <submittedName>
        <fullName evidence="2">Uncharacterized protein</fullName>
    </submittedName>
</protein>
<dbReference type="EMBL" id="BDQV01000087">
    <property type="protein sequence ID" value="GAY53089.1"/>
    <property type="molecule type" value="Genomic_DNA"/>
</dbReference>
<name>A0A2H5PL50_CITUN</name>